<dbReference type="HOGENOM" id="CLU_731629_0_0_1"/>
<dbReference type="OrthoDB" id="2755153at2759"/>
<reference evidence="2 3" key="1">
    <citation type="journal article" date="2012" name="Science">
        <title>The Paleozoic origin of enzymatic lignin decomposition reconstructed from 31 fungal genomes.</title>
        <authorList>
            <person name="Floudas D."/>
            <person name="Binder M."/>
            <person name="Riley R."/>
            <person name="Barry K."/>
            <person name="Blanchette R.A."/>
            <person name="Henrissat B."/>
            <person name="Martinez A.T."/>
            <person name="Otillar R."/>
            <person name="Spatafora J.W."/>
            <person name="Yadav J.S."/>
            <person name="Aerts A."/>
            <person name="Benoit I."/>
            <person name="Boyd A."/>
            <person name="Carlson A."/>
            <person name="Copeland A."/>
            <person name="Coutinho P.M."/>
            <person name="de Vries R.P."/>
            <person name="Ferreira P."/>
            <person name="Findley K."/>
            <person name="Foster B."/>
            <person name="Gaskell J."/>
            <person name="Glotzer D."/>
            <person name="Gorecki P."/>
            <person name="Heitman J."/>
            <person name="Hesse C."/>
            <person name="Hori C."/>
            <person name="Igarashi K."/>
            <person name="Jurgens J.A."/>
            <person name="Kallen N."/>
            <person name="Kersten P."/>
            <person name="Kohler A."/>
            <person name="Kuees U."/>
            <person name="Kumar T.K.A."/>
            <person name="Kuo A."/>
            <person name="LaButti K."/>
            <person name="Larrondo L.F."/>
            <person name="Lindquist E."/>
            <person name="Ling A."/>
            <person name="Lombard V."/>
            <person name="Lucas S."/>
            <person name="Lundell T."/>
            <person name="Martin R."/>
            <person name="McLaughlin D.J."/>
            <person name="Morgenstern I."/>
            <person name="Morin E."/>
            <person name="Murat C."/>
            <person name="Nagy L.G."/>
            <person name="Nolan M."/>
            <person name="Ohm R.A."/>
            <person name="Patyshakuliyeva A."/>
            <person name="Rokas A."/>
            <person name="Ruiz-Duenas F.J."/>
            <person name="Sabat G."/>
            <person name="Salamov A."/>
            <person name="Samejima M."/>
            <person name="Schmutz J."/>
            <person name="Slot J.C."/>
            <person name="St John F."/>
            <person name="Stenlid J."/>
            <person name="Sun H."/>
            <person name="Sun S."/>
            <person name="Syed K."/>
            <person name="Tsang A."/>
            <person name="Wiebenga A."/>
            <person name="Young D."/>
            <person name="Pisabarro A."/>
            <person name="Eastwood D.C."/>
            <person name="Martin F."/>
            <person name="Cullen D."/>
            <person name="Grigoriev I.V."/>
            <person name="Hibbett D.S."/>
        </authorList>
    </citation>
    <scope>NUCLEOTIDE SEQUENCE [LARGE SCALE GENOMIC DNA]</scope>
    <source>
        <strain evidence="2 3">LYAD-421 SS1</strain>
    </source>
</reference>
<dbReference type="KEGG" id="dsq:DICSQDRAFT_163669"/>
<gene>
    <name evidence="2" type="ORF">DICSQDRAFT_163669</name>
</gene>
<feature type="region of interest" description="Disordered" evidence="1">
    <location>
        <begin position="140"/>
        <end position="182"/>
    </location>
</feature>
<dbReference type="EMBL" id="JH719461">
    <property type="protein sequence ID" value="EJF56887.1"/>
    <property type="molecule type" value="Genomic_DNA"/>
</dbReference>
<protein>
    <submittedName>
        <fullName evidence="2">Uncharacterized protein</fullName>
    </submittedName>
</protein>
<dbReference type="GeneID" id="18838259"/>
<organism evidence="2 3">
    <name type="scientific">Dichomitus squalens (strain LYAD-421)</name>
    <name type="common">Western red white-rot fungus</name>
    <dbReference type="NCBI Taxonomy" id="732165"/>
    <lineage>
        <taxon>Eukaryota</taxon>
        <taxon>Fungi</taxon>
        <taxon>Dikarya</taxon>
        <taxon>Basidiomycota</taxon>
        <taxon>Agaricomycotina</taxon>
        <taxon>Agaricomycetes</taxon>
        <taxon>Polyporales</taxon>
        <taxon>Polyporaceae</taxon>
        <taxon>Dichomitus</taxon>
    </lineage>
</organism>
<dbReference type="AlphaFoldDB" id="R7SPI2"/>
<evidence type="ECO:0000313" key="2">
    <source>
        <dbReference type="EMBL" id="EJF56887.1"/>
    </source>
</evidence>
<evidence type="ECO:0000313" key="3">
    <source>
        <dbReference type="Proteomes" id="UP000053319"/>
    </source>
</evidence>
<dbReference type="RefSeq" id="XP_007370378.1">
    <property type="nucleotide sequence ID" value="XM_007370316.1"/>
</dbReference>
<name>R7SPI2_DICSQ</name>
<proteinExistence type="predicted"/>
<dbReference type="Proteomes" id="UP000053319">
    <property type="component" value="Unassembled WGS sequence"/>
</dbReference>
<evidence type="ECO:0000256" key="1">
    <source>
        <dbReference type="SAM" id="MobiDB-lite"/>
    </source>
</evidence>
<sequence>MRLCSAVPDSSPRCTNRAVPSFPFCSEHAAEHHVLEERIRMAAREVERLKPIAEDMVAEGTTGYTGIREIRRDARVVRLYMESLDEQINAAVALRTKFPPEDKNESENLLQEKKGNMVTFLEGLEERARELELAQLGRPHEDALSQASDAPPAYPILDAPHPPYACTKNNSDDRPGPRNAPQRCTALRRRDGKPCTWKCVSGQRFCAIHCVAHPAHVFPTRMQEGLLDVKRSKVVQGQGEASRKTEEVKRYIGGLSDMETAIEEHQRLFLCRDTESHVAVLRDLSKRRTRAAVLLGQLMGRQDTRTAEEQGQTERWAAEFLAEVRQRDAEERGKMAGDIVIGATVSGASLWFGVPWARSMIYGAATALVSRSAREKAA</sequence>
<accession>R7SPI2</accession>